<evidence type="ECO:0000313" key="1">
    <source>
        <dbReference type="EMBL" id="ABL00515.1"/>
    </source>
</evidence>
<dbReference type="EMBL" id="CP000482">
    <property type="protein sequence ID" value="ABL00515.1"/>
    <property type="molecule type" value="Genomic_DNA"/>
</dbReference>
<protein>
    <recommendedName>
        <fullName evidence="3">Heat shock protein DnaJ domain protein</fullName>
    </recommendedName>
</protein>
<keyword evidence="2" id="KW-1185">Reference proteome</keyword>
<organism evidence="1 2">
    <name type="scientific">Pelobacter propionicus (strain DSM 2379 / NBRC 103807 / OttBd1)</name>
    <dbReference type="NCBI Taxonomy" id="338966"/>
    <lineage>
        <taxon>Bacteria</taxon>
        <taxon>Pseudomonadati</taxon>
        <taxon>Thermodesulfobacteriota</taxon>
        <taxon>Desulfuromonadia</taxon>
        <taxon>Desulfuromonadales</taxon>
        <taxon>Desulfuromonadaceae</taxon>
        <taxon>Pelobacter</taxon>
    </lineage>
</organism>
<dbReference type="RefSeq" id="WP_011736750.1">
    <property type="nucleotide sequence ID" value="NC_008609.1"/>
</dbReference>
<proteinExistence type="predicted"/>
<dbReference type="InterPro" id="IPR037257">
    <property type="entry name" value="T2SS_E_N_sf"/>
</dbReference>
<dbReference type="eggNOG" id="COG0484">
    <property type="taxonomic scope" value="Bacteria"/>
</dbReference>
<sequence>MSLRQEAELMDACRILFPTADVSREFLCRIEVDRLKNAYRNRVWECHPDACGEADGQARRTALFRCSVEAYNLINEFLQDRHRPRLPLRRAVSPKKPFFRVEPVEPVPGEQYYQGAFPTIELKLGLYLYYSGAVSYQAVVRAMIWQRDQRPPLGDFARSWGWLNEADVSAVLAATEIVGSFGERAVALGLLTQSQLNLILLHQRSMQQQIGRYFVEQGLVSELALRQHLRGLARHNAQVRESRL</sequence>
<dbReference type="HOGENOM" id="CLU_1141293_0_0_7"/>
<dbReference type="OrthoDB" id="5432239at2"/>
<dbReference type="SUPFAM" id="SSF46565">
    <property type="entry name" value="Chaperone J-domain"/>
    <property type="match status" value="1"/>
</dbReference>
<dbReference type="STRING" id="338966.Ppro_2917"/>
<dbReference type="KEGG" id="ppd:Ppro_2917"/>
<reference evidence="1 2" key="1">
    <citation type="submission" date="2006-10" db="EMBL/GenBank/DDBJ databases">
        <title>Complete sequence of chromosome of Pelobacter propionicus DSM 2379.</title>
        <authorList>
            <consortium name="US DOE Joint Genome Institute"/>
            <person name="Copeland A."/>
            <person name="Lucas S."/>
            <person name="Lapidus A."/>
            <person name="Barry K."/>
            <person name="Detter J.C."/>
            <person name="Glavina del Rio T."/>
            <person name="Hammon N."/>
            <person name="Israni S."/>
            <person name="Dalin E."/>
            <person name="Tice H."/>
            <person name="Pitluck S."/>
            <person name="Saunders E."/>
            <person name="Brettin T."/>
            <person name="Bruce D."/>
            <person name="Han C."/>
            <person name="Tapia R."/>
            <person name="Schmutz J."/>
            <person name="Larimer F."/>
            <person name="Land M."/>
            <person name="Hauser L."/>
            <person name="Kyrpides N."/>
            <person name="Kim E."/>
            <person name="Lovley D."/>
            <person name="Richardson P."/>
        </authorList>
    </citation>
    <scope>NUCLEOTIDE SEQUENCE [LARGE SCALE GENOMIC DNA]</scope>
    <source>
        <strain evidence="2">DSM 2379 / NBRC 103807 / OttBd1</strain>
    </source>
</reference>
<evidence type="ECO:0000313" key="2">
    <source>
        <dbReference type="Proteomes" id="UP000006732"/>
    </source>
</evidence>
<name>A1AT44_PELPD</name>
<gene>
    <name evidence="1" type="ordered locus">Ppro_2917</name>
</gene>
<dbReference type="AlphaFoldDB" id="A1AT44"/>
<dbReference type="SUPFAM" id="SSF160246">
    <property type="entry name" value="EspE N-terminal domain-like"/>
    <property type="match status" value="1"/>
</dbReference>
<evidence type="ECO:0008006" key="3">
    <source>
        <dbReference type="Google" id="ProtNLM"/>
    </source>
</evidence>
<accession>A1AT44</accession>
<dbReference type="Proteomes" id="UP000006732">
    <property type="component" value="Chromosome"/>
</dbReference>
<dbReference type="InterPro" id="IPR036869">
    <property type="entry name" value="J_dom_sf"/>
</dbReference>